<protein>
    <submittedName>
        <fullName evidence="4">Glycosyltransferase</fullName>
    </submittedName>
</protein>
<gene>
    <name evidence="3" type="ORF">BJ972_001214</name>
    <name evidence="4" type="ORF">ESP50_05410</name>
</gene>
<name>A0A4Q2M610_9MICO</name>
<dbReference type="GO" id="GO:0016757">
    <property type="term" value="F:glycosyltransferase activity"/>
    <property type="evidence" value="ECO:0007669"/>
    <property type="project" value="InterPro"/>
</dbReference>
<accession>A0A4Q2M610</accession>
<evidence type="ECO:0000313" key="5">
    <source>
        <dbReference type="Proteomes" id="UP000292686"/>
    </source>
</evidence>
<reference evidence="4 5" key="1">
    <citation type="submission" date="2019-01" db="EMBL/GenBank/DDBJ databases">
        <title>Agromyces.</title>
        <authorList>
            <person name="Li J."/>
        </authorList>
    </citation>
    <scope>NUCLEOTIDE SEQUENCE [LARGE SCALE GENOMIC DNA]</scope>
    <source>
        <strain evidence="4 5">DSM 23870</strain>
    </source>
</reference>
<keyword evidence="5" id="KW-1185">Reference proteome</keyword>
<dbReference type="AlphaFoldDB" id="A0A4Q2M610"/>
<evidence type="ECO:0000256" key="1">
    <source>
        <dbReference type="ARBA" id="ARBA00022679"/>
    </source>
</evidence>
<evidence type="ECO:0000313" key="3">
    <source>
        <dbReference type="EMBL" id="NYD66695.1"/>
    </source>
</evidence>
<comment type="caution">
    <text evidence="4">The sequence shown here is derived from an EMBL/GenBank/DDBJ whole genome shotgun (WGS) entry which is preliminary data.</text>
</comment>
<dbReference type="Gene3D" id="3.40.50.2000">
    <property type="entry name" value="Glycogen Phosphorylase B"/>
    <property type="match status" value="1"/>
</dbReference>
<evidence type="ECO:0000313" key="4">
    <source>
        <dbReference type="EMBL" id="RXZ87358.1"/>
    </source>
</evidence>
<sequence length="412" mass="44949">MSRLLSAPRRLVDGLLRDRTRLPRFVNRTIDHIADHPDGLLGRLAARSLGGFDASDIPPPTAAPATAARVYIGPTNYAAQGRLWAAALDASDADVGARNMAVDVPGGFDFPADTIVPVPVYTRSREWQEAELEAVGRFSHVLVEAERALFGRLFSRDVERETAELERRGLSVAFLCHGTDIRLPSRHVGLTPWSPYADADSYNTKFERDASRNRALLDRLDRPTFVSTPDLLLDVPYAQWCPVVVDGAVWQVDAEPENARPLVVHVPSKSAVKGTALIERPVRGLEAEGLLDYRTVSGVAARQMPELYRSADIVLDQFRLGSYGVAAVEAMAAGRVVVGHVLESVRRSVSEATGFAVPIVEATPDTVGDVLRELAADPERRARLGREGVAFAEAVHDGRRSARVLLDGWIES</sequence>
<feature type="domain" description="Glycosyl transferase family 1" evidence="2">
    <location>
        <begin position="299"/>
        <end position="388"/>
    </location>
</feature>
<evidence type="ECO:0000259" key="2">
    <source>
        <dbReference type="Pfam" id="PF00534"/>
    </source>
</evidence>
<proteinExistence type="predicted"/>
<organism evidence="4 5">
    <name type="scientific">Agromyces atrinae</name>
    <dbReference type="NCBI Taxonomy" id="592376"/>
    <lineage>
        <taxon>Bacteria</taxon>
        <taxon>Bacillati</taxon>
        <taxon>Actinomycetota</taxon>
        <taxon>Actinomycetes</taxon>
        <taxon>Micrococcales</taxon>
        <taxon>Microbacteriaceae</taxon>
        <taxon>Agromyces</taxon>
    </lineage>
</organism>
<dbReference type="RefSeq" id="WP_129172932.1">
    <property type="nucleotide sequence ID" value="NZ_JACCBI010000001.1"/>
</dbReference>
<keyword evidence="1 4" id="KW-0808">Transferase</keyword>
<reference evidence="3 6" key="2">
    <citation type="submission" date="2020-07" db="EMBL/GenBank/DDBJ databases">
        <title>Sequencing the genomes of 1000 actinobacteria strains.</title>
        <authorList>
            <person name="Klenk H.-P."/>
        </authorList>
    </citation>
    <scope>NUCLEOTIDE SEQUENCE [LARGE SCALE GENOMIC DNA]</scope>
    <source>
        <strain evidence="3 6">DSM 23870</strain>
    </source>
</reference>
<dbReference type="SUPFAM" id="SSF53756">
    <property type="entry name" value="UDP-Glycosyltransferase/glycogen phosphorylase"/>
    <property type="match status" value="1"/>
</dbReference>
<dbReference type="EMBL" id="JACCBI010000001">
    <property type="protein sequence ID" value="NYD66695.1"/>
    <property type="molecule type" value="Genomic_DNA"/>
</dbReference>
<dbReference type="OrthoDB" id="9809622at2"/>
<evidence type="ECO:0000313" key="6">
    <source>
        <dbReference type="Proteomes" id="UP000581087"/>
    </source>
</evidence>
<dbReference type="EMBL" id="SDPM01000002">
    <property type="protein sequence ID" value="RXZ87358.1"/>
    <property type="molecule type" value="Genomic_DNA"/>
</dbReference>
<dbReference type="Pfam" id="PF00534">
    <property type="entry name" value="Glycos_transf_1"/>
    <property type="match status" value="1"/>
</dbReference>
<dbReference type="Proteomes" id="UP000292686">
    <property type="component" value="Unassembled WGS sequence"/>
</dbReference>
<dbReference type="InterPro" id="IPR001296">
    <property type="entry name" value="Glyco_trans_1"/>
</dbReference>
<dbReference type="Proteomes" id="UP000581087">
    <property type="component" value="Unassembled WGS sequence"/>
</dbReference>